<dbReference type="InterPro" id="IPR003594">
    <property type="entry name" value="HATPase_dom"/>
</dbReference>
<dbReference type="Proteomes" id="UP000468735">
    <property type="component" value="Unassembled WGS sequence"/>
</dbReference>
<feature type="transmembrane region" description="Helical" evidence="5">
    <location>
        <begin position="16"/>
        <end position="32"/>
    </location>
</feature>
<dbReference type="InterPro" id="IPR036890">
    <property type="entry name" value="HATPase_C_sf"/>
</dbReference>
<reference evidence="7 8" key="1">
    <citation type="submission" date="2019-09" db="EMBL/GenBank/DDBJ databases">
        <title>Actinomadura physcomitrii sp. nov., a novel actinomycete isolated from moss [Physcomitrium sphaericum (Ludw) Fuernr].</title>
        <authorList>
            <person name="Zhuang X."/>
            <person name="Liu C."/>
        </authorList>
    </citation>
    <scope>NUCLEOTIDE SEQUENCE [LARGE SCALE GENOMIC DNA]</scope>
    <source>
        <strain evidence="7 8">HMC1</strain>
    </source>
</reference>
<feature type="transmembrane region" description="Helical" evidence="5">
    <location>
        <begin position="39"/>
        <end position="58"/>
    </location>
</feature>
<evidence type="ECO:0000259" key="6">
    <source>
        <dbReference type="SMART" id="SM00387"/>
    </source>
</evidence>
<keyword evidence="4" id="KW-0175">Coiled coil</keyword>
<dbReference type="InterPro" id="IPR050482">
    <property type="entry name" value="Sensor_HK_TwoCompSys"/>
</dbReference>
<dbReference type="InterPro" id="IPR011712">
    <property type="entry name" value="Sig_transdc_His_kin_sub3_dim/P"/>
</dbReference>
<keyword evidence="3" id="KW-0902">Two-component regulatory system</keyword>
<dbReference type="RefSeq" id="WP_151567588.1">
    <property type="nucleotide sequence ID" value="NZ_WBMT01000023.1"/>
</dbReference>
<evidence type="ECO:0000256" key="4">
    <source>
        <dbReference type="SAM" id="Coils"/>
    </source>
</evidence>
<keyword evidence="5" id="KW-0812">Transmembrane</keyword>
<dbReference type="Gene3D" id="3.30.565.10">
    <property type="entry name" value="Histidine kinase-like ATPase, C-terminal domain"/>
    <property type="match status" value="1"/>
</dbReference>
<evidence type="ECO:0000256" key="1">
    <source>
        <dbReference type="ARBA" id="ARBA00022679"/>
    </source>
</evidence>
<dbReference type="OrthoDB" id="227596at2"/>
<dbReference type="GO" id="GO:0016020">
    <property type="term" value="C:membrane"/>
    <property type="evidence" value="ECO:0007669"/>
    <property type="project" value="InterPro"/>
</dbReference>
<comment type="caution">
    <text evidence="7">The sequence shown here is derived from an EMBL/GenBank/DDBJ whole genome shotgun (WGS) entry which is preliminary data.</text>
</comment>
<dbReference type="PIRSF" id="PIRSF037434">
    <property type="entry name" value="STHK_ChrS"/>
    <property type="match status" value="1"/>
</dbReference>
<accession>A0A6H9YRU5</accession>
<feature type="transmembrane region" description="Helical" evidence="5">
    <location>
        <begin position="103"/>
        <end position="120"/>
    </location>
</feature>
<evidence type="ECO:0000313" key="8">
    <source>
        <dbReference type="Proteomes" id="UP000468735"/>
    </source>
</evidence>
<keyword evidence="2 7" id="KW-0418">Kinase</keyword>
<evidence type="ECO:0000256" key="2">
    <source>
        <dbReference type="ARBA" id="ARBA00022777"/>
    </source>
</evidence>
<feature type="transmembrane region" description="Helical" evidence="5">
    <location>
        <begin position="126"/>
        <end position="148"/>
    </location>
</feature>
<dbReference type="Pfam" id="PF02518">
    <property type="entry name" value="HATPase_c"/>
    <property type="match status" value="1"/>
</dbReference>
<sequence>MSRPDDQYWIHRWNDISWMLLGLAPTFIAGLGDQGAVRYWSLGLPLALAVAYAVVVRFPGRPQFLYVLIAALGALSYLRTGGAALFIVSIPHFWILAGSPRRSIMLSGAAALCTAAGGILRNGDFLNGNVIVTLVAFVASVLLGLSMLKIIRRSEERATRLSAELETTQRELLEAHERQGAVLERERLAREIHDTLAQGFASIVVLAEAARSATDPELTTRQLLSIEQTARENLAEARVLVGSAPQSGIAPSSIARTLRRTLDRFAEDTNLTVIADLPDIECDQQTRIALLRCTQESLANVRKHAAATTIGVVLTRHPYAIELEITDDGRGFIVADSQGFGLDGMRKRLAELGGELTVTSSPGDGTRVLAMIPNGAP</sequence>
<proteinExistence type="predicted"/>
<protein>
    <submittedName>
        <fullName evidence="7">Sensor histidine kinase</fullName>
    </submittedName>
</protein>
<dbReference type="EMBL" id="WBMT01000023">
    <property type="protein sequence ID" value="KAB2342153.1"/>
    <property type="molecule type" value="Genomic_DNA"/>
</dbReference>
<evidence type="ECO:0000256" key="3">
    <source>
        <dbReference type="ARBA" id="ARBA00023012"/>
    </source>
</evidence>
<dbReference type="GO" id="GO:0046983">
    <property type="term" value="F:protein dimerization activity"/>
    <property type="evidence" value="ECO:0007669"/>
    <property type="project" value="InterPro"/>
</dbReference>
<feature type="coiled-coil region" evidence="4">
    <location>
        <begin position="151"/>
        <end position="178"/>
    </location>
</feature>
<keyword evidence="8" id="KW-1185">Reference proteome</keyword>
<name>A0A6H9YRU5_9ACTN</name>
<dbReference type="Gene3D" id="1.20.5.1930">
    <property type="match status" value="1"/>
</dbReference>
<dbReference type="AlphaFoldDB" id="A0A6H9YRU5"/>
<dbReference type="SMART" id="SM00387">
    <property type="entry name" value="HATPase_c"/>
    <property type="match status" value="1"/>
</dbReference>
<keyword evidence="5" id="KW-1133">Transmembrane helix</keyword>
<keyword evidence="1" id="KW-0808">Transferase</keyword>
<gene>
    <name evidence="7" type="ORF">F8566_39525</name>
</gene>
<evidence type="ECO:0000256" key="5">
    <source>
        <dbReference type="SAM" id="Phobius"/>
    </source>
</evidence>
<dbReference type="PANTHER" id="PTHR24421:SF62">
    <property type="entry name" value="SENSORY TRANSDUCTION HISTIDINE KINASE"/>
    <property type="match status" value="1"/>
</dbReference>
<dbReference type="Pfam" id="PF07730">
    <property type="entry name" value="HisKA_3"/>
    <property type="match status" value="1"/>
</dbReference>
<dbReference type="SUPFAM" id="SSF55874">
    <property type="entry name" value="ATPase domain of HSP90 chaperone/DNA topoisomerase II/histidine kinase"/>
    <property type="match status" value="1"/>
</dbReference>
<dbReference type="InterPro" id="IPR017205">
    <property type="entry name" value="Sig_transdc_His_kinase_ChrS"/>
</dbReference>
<feature type="domain" description="Histidine kinase/HSP90-like ATPase" evidence="6">
    <location>
        <begin position="285"/>
        <end position="376"/>
    </location>
</feature>
<evidence type="ECO:0000313" key="7">
    <source>
        <dbReference type="EMBL" id="KAB2342153.1"/>
    </source>
</evidence>
<dbReference type="GO" id="GO:0000155">
    <property type="term" value="F:phosphorelay sensor kinase activity"/>
    <property type="evidence" value="ECO:0007669"/>
    <property type="project" value="InterPro"/>
</dbReference>
<dbReference type="PANTHER" id="PTHR24421">
    <property type="entry name" value="NITRATE/NITRITE SENSOR PROTEIN NARX-RELATED"/>
    <property type="match status" value="1"/>
</dbReference>
<organism evidence="7 8">
    <name type="scientific">Actinomadura rudentiformis</name>
    <dbReference type="NCBI Taxonomy" id="359158"/>
    <lineage>
        <taxon>Bacteria</taxon>
        <taxon>Bacillati</taxon>
        <taxon>Actinomycetota</taxon>
        <taxon>Actinomycetes</taxon>
        <taxon>Streptosporangiales</taxon>
        <taxon>Thermomonosporaceae</taxon>
        <taxon>Actinomadura</taxon>
    </lineage>
</organism>
<keyword evidence="5" id="KW-0472">Membrane</keyword>
<dbReference type="CDD" id="cd16917">
    <property type="entry name" value="HATPase_UhpB-NarQ-NarX-like"/>
    <property type="match status" value="1"/>
</dbReference>
<feature type="transmembrane region" description="Helical" evidence="5">
    <location>
        <begin position="64"/>
        <end position="91"/>
    </location>
</feature>